<evidence type="ECO:0000259" key="7">
    <source>
        <dbReference type="PROSITE" id="PS50179"/>
    </source>
</evidence>
<dbReference type="PANTHER" id="PTHR47180:SF1">
    <property type="entry name" value="ADP-RIBOSYLATION FACTOR-BINDING PROTEIN GGA1-RELATED"/>
    <property type="match status" value="1"/>
</dbReference>
<dbReference type="PANTHER" id="PTHR47180">
    <property type="entry name" value="ADP-RIBOSYLATION FACTOR-BINDING PROTEIN GGA1-RELATED"/>
    <property type="match status" value="1"/>
</dbReference>
<comment type="subcellular location">
    <subcellularLocation>
        <location evidence="1">Golgi apparatus</location>
        <location evidence="1">trans-Golgi network</location>
    </subcellularLocation>
</comment>
<dbReference type="PROSITE" id="PS50909">
    <property type="entry name" value="GAT"/>
    <property type="match status" value="1"/>
</dbReference>
<feature type="domain" description="VHS" evidence="7">
    <location>
        <begin position="19"/>
        <end position="155"/>
    </location>
</feature>
<dbReference type="InterPro" id="IPR008942">
    <property type="entry name" value="ENTH_VHS"/>
</dbReference>
<dbReference type="GO" id="GO:0043328">
    <property type="term" value="P:protein transport to vacuole involved in ubiquitin-dependent protein catabolic process via the multivesicular body sorting pathway"/>
    <property type="evidence" value="ECO:0007669"/>
    <property type="project" value="TreeGrafter"/>
</dbReference>
<dbReference type="GeneID" id="33563270"/>
<dbReference type="GO" id="GO:0043130">
    <property type="term" value="F:ubiquitin binding"/>
    <property type="evidence" value="ECO:0007669"/>
    <property type="project" value="InterPro"/>
</dbReference>
<dbReference type="InterPro" id="IPR002014">
    <property type="entry name" value="VHS_dom"/>
</dbReference>
<evidence type="ECO:0000256" key="6">
    <source>
        <dbReference type="SAM" id="MobiDB-lite"/>
    </source>
</evidence>
<protein>
    <submittedName>
        <fullName evidence="10">VHS domain-domain-containing protein</fullName>
    </submittedName>
</protein>
<dbReference type="AlphaFoldDB" id="A0A1Y2GRG7"/>
<dbReference type="Gene3D" id="1.20.58.160">
    <property type="match status" value="1"/>
</dbReference>
<dbReference type="Proteomes" id="UP000193648">
    <property type="component" value="Unassembled WGS sequence"/>
</dbReference>
<dbReference type="InParanoid" id="A0A1Y2GRG7"/>
<dbReference type="CDD" id="cd16998">
    <property type="entry name" value="VHS_GGA_fungi"/>
    <property type="match status" value="1"/>
</dbReference>
<feature type="domain" description="GAT" evidence="9">
    <location>
        <begin position="179"/>
        <end position="304"/>
    </location>
</feature>
<dbReference type="SMART" id="SM00809">
    <property type="entry name" value="Alpha_adaptinC2"/>
    <property type="match status" value="1"/>
</dbReference>
<dbReference type="GO" id="GO:0006896">
    <property type="term" value="P:Golgi to vacuole transport"/>
    <property type="evidence" value="ECO:0007669"/>
    <property type="project" value="UniProtKB-ARBA"/>
</dbReference>
<reference evidence="10 11" key="1">
    <citation type="submission" date="2016-07" db="EMBL/GenBank/DDBJ databases">
        <title>Pervasive Adenine N6-methylation of Active Genes in Fungi.</title>
        <authorList>
            <consortium name="DOE Joint Genome Institute"/>
            <person name="Mondo S.J."/>
            <person name="Dannebaum R.O."/>
            <person name="Kuo R.C."/>
            <person name="Labutti K."/>
            <person name="Haridas S."/>
            <person name="Kuo A."/>
            <person name="Salamov A."/>
            <person name="Ahrendt S.R."/>
            <person name="Lipzen A."/>
            <person name="Sullivan W."/>
            <person name="Andreopoulos W.B."/>
            <person name="Clum A."/>
            <person name="Lindquist E."/>
            <person name="Daum C."/>
            <person name="Ramamoorthy G.K."/>
            <person name="Gryganskyi A."/>
            <person name="Culley D."/>
            <person name="Magnuson J.K."/>
            <person name="James T.Y."/>
            <person name="O'Malley M.A."/>
            <person name="Stajich J.E."/>
            <person name="Spatafora J.W."/>
            <person name="Visel A."/>
            <person name="Grigoriev I.V."/>
        </authorList>
    </citation>
    <scope>NUCLEOTIDE SEQUENCE [LARGE SCALE GENOMIC DNA]</scope>
    <source>
        <strain evidence="10 11">NRRL 3116</strain>
    </source>
</reference>
<evidence type="ECO:0000256" key="2">
    <source>
        <dbReference type="ARBA" id="ARBA00022448"/>
    </source>
</evidence>
<feature type="domain" description="GAE" evidence="8">
    <location>
        <begin position="449"/>
        <end position="571"/>
    </location>
</feature>
<keyword evidence="2" id="KW-0813">Transport</keyword>
<dbReference type="STRING" id="64571.A0A1Y2GRG7"/>
<dbReference type="PROSITE" id="PS50180">
    <property type="entry name" value="GAE"/>
    <property type="match status" value="1"/>
</dbReference>
<keyword evidence="3" id="KW-0653">Protein transport</keyword>
<organism evidence="10 11">
    <name type="scientific">Lobosporangium transversale</name>
    <dbReference type="NCBI Taxonomy" id="64571"/>
    <lineage>
        <taxon>Eukaryota</taxon>
        <taxon>Fungi</taxon>
        <taxon>Fungi incertae sedis</taxon>
        <taxon>Mucoromycota</taxon>
        <taxon>Mortierellomycotina</taxon>
        <taxon>Mortierellomycetes</taxon>
        <taxon>Mortierellales</taxon>
        <taxon>Mortierellaceae</taxon>
        <taxon>Lobosporangium</taxon>
    </lineage>
</organism>
<comment type="caution">
    <text evidence="10">The sequence shown here is derived from an EMBL/GenBank/DDBJ whole genome shotgun (WGS) entry which is preliminary data.</text>
</comment>
<dbReference type="EMBL" id="MCFF01000013">
    <property type="protein sequence ID" value="ORZ20113.1"/>
    <property type="molecule type" value="Genomic_DNA"/>
</dbReference>
<dbReference type="Pfam" id="PF00790">
    <property type="entry name" value="VHS"/>
    <property type="match status" value="1"/>
</dbReference>
<evidence type="ECO:0000313" key="11">
    <source>
        <dbReference type="Proteomes" id="UP000193648"/>
    </source>
</evidence>
<comment type="function">
    <text evidence="5">May play a role in the regulation of membrane traffic through the trans-Golgi network.</text>
</comment>
<dbReference type="InterPro" id="IPR038425">
    <property type="entry name" value="GAT_sf"/>
</dbReference>
<evidence type="ECO:0000256" key="4">
    <source>
        <dbReference type="ARBA" id="ARBA00023034"/>
    </source>
</evidence>
<sequence>MRQTTPQQRSILEIYIERACDPSRYAPDLTLNLEICDVINEKQKNTPREAAIYIVRLVNHKNVHVGMLALALLDNCVKSCGYPFHLQIATKEFLNALVRKFPERPLTVPTPVQSRILELIQEWYMTLCKTSRYKEDLVHIRDMHRLLSFKGYRFPQARKTTMSPVEILKSPSELKAENRIAQAARLQELIRRGRPEDVRAANELVKKMTGYEREDEDYVTQASEGLNKVMQKAMLLIEMLNDVKPDGIIEQVDISKDLYETCRSALRKVQKFIKDGENHDIMETLLKLEHILISAIDQYDQAKNGSVVKVALTYPENSGDCIQNTSTSDEKHEHARATSKPTQSSVIDLLVCGDGPSNESSSTTSTKNTDSLIDDLMDLNFHDTPPPLSWRLTGSINLDQSSNILTTDVSPTSIDDNVTRSAFPMPVLGTHAAPLDDLEFISNTVSKNSGSIDVLLLNKSGLQIELEIEKQHAQQSDIAYNIKAYFSNLQSSPISALTFRVAVPKNLQLSLHPQSSQVVAPFSKRSVTQDMMIRVPHSVVMTRSAVRMRYHVSCTMSEMAMEEQGEFNQFP</sequence>
<dbReference type="SUPFAM" id="SSF49348">
    <property type="entry name" value="Clathrin adaptor appendage domain"/>
    <property type="match status" value="1"/>
</dbReference>
<evidence type="ECO:0000256" key="1">
    <source>
        <dbReference type="ARBA" id="ARBA00004601"/>
    </source>
</evidence>
<dbReference type="FunFam" id="1.25.40.90:FF:000008">
    <property type="entry name" value="VHS domain protein"/>
    <property type="match status" value="1"/>
</dbReference>
<dbReference type="Gene3D" id="2.60.40.1230">
    <property type="match status" value="1"/>
</dbReference>
<dbReference type="Pfam" id="PF03127">
    <property type="entry name" value="GAT"/>
    <property type="match status" value="1"/>
</dbReference>
<gene>
    <name evidence="10" type="ORF">BCR41DRAFT_321186</name>
</gene>
<keyword evidence="4" id="KW-0333">Golgi apparatus</keyword>
<dbReference type="RefSeq" id="XP_021882653.1">
    <property type="nucleotide sequence ID" value="XM_022021426.1"/>
</dbReference>
<dbReference type="SUPFAM" id="SSF89009">
    <property type="entry name" value="GAT-like domain"/>
    <property type="match status" value="1"/>
</dbReference>
<dbReference type="InterPro" id="IPR004152">
    <property type="entry name" value="GAT_dom"/>
</dbReference>
<dbReference type="InterPro" id="IPR008153">
    <property type="entry name" value="GAE_dom"/>
</dbReference>
<dbReference type="InterPro" id="IPR008152">
    <property type="entry name" value="Clathrin_a/b/g-adaptin_app_Ig"/>
</dbReference>
<proteinExistence type="predicted"/>
<evidence type="ECO:0000313" key="10">
    <source>
        <dbReference type="EMBL" id="ORZ20113.1"/>
    </source>
</evidence>
<dbReference type="InterPro" id="IPR052653">
    <property type="entry name" value="ARF-binding"/>
</dbReference>
<dbReference type="Gene3D" id="1.25.40.90">
    <property type="match status" value="1"/>
</dbReference>
<evidence type="ECO:0000259" key="8">
    <source>
        <dbReference type="PROSITE" id="PS50180"/>
    </source>
</evidence>
<dbReference type="Pfam" id="PF02883">
    <property type="entry name" value="Alpha_adaptinC2"/>
    <property type="match status" value="1"/>
</dbReference>
<accession>A0A1Y2GRG7</accession>
<keyword evidence="11" id="KW-1185">Reference proteome</keyword>
<dbReference type="InterPro" id="IPR013041">
    <property type="entry name" value="Clathrin_app_Ig-like_sf"/>
</dbReference>
<dbReference type="GO" id="GO:0005829">
    <property type="term" value="C:cytosol"/>
    <property type="evidence" value="ECO:0007669"/>
    <property type="project" value="GOC"/>
</dbReference>
<dbReference type="OrthoDB" id="2018246at2759"/>
<dbReference type="Gene3D" id="1.20.5.170">
    <property type="match status" value="1"/>
</dbReference>
<feature type="region of interest" description="Disordered" evidence="6">
    <location>
        <begin position="319"/>
        <end position="343"/>
    </location>
</feature>
<dbReference type="PROSITE" id="PS50179">
    <property type="entry name" value="VHS"/>
    <property type="match status" value="1"/>
</dbReference>
<evidence type="ECO:0000256" key="5">
    <source>
        <dbReference type="ARBA" id="ARBA00053552"/>
    </source>
</evidence>
<dbReference type="SUPFAM" id="SSF48464">
    <property type="entry name" value="ENTH/VHS domain"/>
    <property type="match status" value="1"/>
</dbReference>
<evidence type="ECO:0000259" key="9">
    <source>
        <dbReference type="PROSITE" id="PS50909"/>
    </source>
</evidence>
<evidence type="ECO:0000256" key="3">
    <source>
        <dbReference type="ARBA" id="ARBA00022927"/>
    </source>
</evidence>
<dbReference type="FunCoup" id="A0A1Y2GRG7">
    <property type="interactions" value="152"/>
</dbReference>
<dbReference type="SMART" id="SM00288">
    <property type="entry name" value="VHS"/>
    <property type="match status" value="1"/>
</dbReference>
<name>A0A1Y2GRG7_9FUNG</name>
<dbReference type="GO" id="GO:0005802">
    <property type="term" value="C:trans-Golgi network"/>
    <property type="evidence" value="ECO:0007669"/>
    <property type="project" value="TreeGrafter"/>
</dbReference>
<dbReference type="GO" id="GO:0006895">
    <property type="term" value="P:Golgi to endosome transport"/>
    <property type="evidence" value="ECO:0007669"/>
    <property type="project" value="TreeGrafter"/>
</dbReference>
<dbReference type="GO" id="GO:0035091">
    <property type="term" value="F:phosphatidylinositol binding"/>
    <property type="evidence" value="ECO:0007669"/>
    <property type="project" value="InterPro"/>
</dbReference>